<dbReference type="SMART" id="SM00220">
    <property type="entry name" value="S_TKc"/>
    <property type="match status" value="1"/>
</dbReference>
<dbReference type="InterPro" id="IPR017441">
    <property type="entry name" value="Protein_kinase_ATP_BS"/>
</dbReference>
<organism evidence="10 11">
    <name type="scientific">Streptomyces rugosispiralis</name>
    <dbReference type="NCBI Taxonomy" id="2967341"/>
    <lineage>
        <taxon>Bacteria</taxon>
        <taxon>Bacillati</taxon>
        <taxon>Actinomycetota</taxon>
        <taxon>Actinomycetes</taxon>
        <taxon>Kitasatosporales</taxon>
        <taxon>Streptomycetaceae</taxon>
        <taxon>Streptomyces</taxon>
    </lineage>
</organism>
<evidence type="ECO:0000256" key="7">
    <source>
        <dbReference type="PROSITE-ProRule" id="PRU10141"/>
    </source>
</evidence>
<reference evidence="10 11" key="1">
    <citation type="submission" date="2022-07" db="EMBL/GenBank/DDBJ databases">
        <authorList>
            <person name="Phongsopitanun W."/>
            <person name="Tanasupawat S."/>
        </authorList>
    </citation>
    <scope>NUCLEOTIDE SEQUENCE [LARGE SCALE GENOMIC DNA]</scope>
    <source>
        <strain evidence="10 11">RCU-064</strain>
    </source>
</reference>
<dbReference type="PROSITE" id="PS50011">
    <property type="entry name" value="PROTEIN_KINASE_DOM"/>
    <property type="match status" value="1"/>
</dbReference>
<evidence type="ECO:0000256" key="3">
    <source>
        <dbReference type="ARBA" id="ARBA00022679"/>
    </source>
</evidence>
<feature type="compositionally biased region" description="Low complexity" evidence="8">
    <location>
        <begin position="78"/>
        <end position="106"/>
    </location>
</feature>
<dbReference type="Gene3D" id="1.10.510.10">
    <property type="entry name" value="Transferase(Phosphotransferase) domain 1"/>
    <property type="match status" value="1"/>
</dbReference>
<name>A0ABT1UVP6_9ACTN</name>
<evidence type="ECO:0000256" key="4">
    <source>
        <dbReference type="ARBA" id="ARBA00022741"/>
    </source>
</evidence>
<proteinExistence type="predicted"/>
<dbReference type="InterPro" id="IPR000719">
    <property type="entry name" value="Prot_kinase_dom"/>
</dbReference>
<keyword evidence="5 10" id="KW-0418">Kinase</keyword>
<keyword evidence="11" id="KW-1185">Reference proteome</keyword>
<evidence type="ECO:0000256" key="6">
    <source>
        <dbReference type="ARBA" id="ARBA00022840"/>
    </source>
</evidence>
<comment type="caution">
    <text evidence="10">The sequence shown here is derived from an EMBL/GenBank/DDBJ whole genome shotgun (WGS) entry which is preliminary data.</text>
</comment>
<dbReference type="InterPro" id="IPR008271">
    <property type="entry name" value="Ser/Thr_kinase_AS"/>
</dbReference>
<dbReference type="SUPFAM" id="SSF56112">
    <property type="entry name" value="Protein kinase-like (PK-like)"/>
    <property type="match status" value="1"/>
</dbReference>
<keyword evidence="6 7" id="KW-0067">ATP-binding</keyword>
<dbReference type="EMBL" id="JANIAA010000006">
    <property type="protein sequence ID" value="MCQ8189191.1"/>
    <property type="molecule type" value="Genomic_DNA"/>
</dbReference>
<evidence type="ECO:0000259" key="9">
    <source>
        <dbReference type="PROSITE" id="PS50011"/>
    </source>
</evidence>
<evidence type="ECO:0000256" key="5">
    <source>
        <dbReference type="ARBA" id="ARBA00022777"/>
    </source>
</evidence>
<accession>A0ABT1UVP6</accession>
<dbReference type="PROSITE" id="PS00108">
    <property type="entry name" value="PROTEIN_KINASE_ST"/>
    <property type="match status" value="1"/>
</dbReference>
<dbReference type="EC" id="2.7.11.1" evidence="1"/>
<feature type="region of interest" description="Disordered" evidence="8">
    <location>
        <begin position="1"/>
        <end position="135"/>
    </location>
</feature>
<evidence type="ECO:0000313" key="11">
    <source>
        <dbReference type="Proteomes" id="UP001204746"/>
    </source>
</evidence>
<dbReference type="Proteomes" id="UP001204746">
    <property type="component" value="Unassembled WGS sequence"/>
</dbReference>
<feature type="binding site" evidence="7">
    <location>
        <position position="169"/>
    </location>
    <ligand>
        <name>ATP</name>
        <dbReference type="ChEBI" id="CHEBI:30616"/>
    </ligand>
</feature>
<dbReference type="Pfam" id="PF00069">
    <property type="entry name" value="Pkinase"/>
    <property type="match status" value="1"/>
</dbReference>
<dbReference type="PANTHER" id="PTHR43289:SF6">
    <property type="entry name" value="SERINE_THREONINE-PROTEIN KINASE NEKL-3"/>
    <property type="match status" value="1"/>
</dbReference>
<feature type="compositionally biased region" description="Pro residues" evidence="8">
    <location>
        <begin position="16"/>
        <end position="35"/>
    </location>
</feature>
<keyword evidence="2" id="KW-0723">Serine/threonine-protein kinase</keyword>
<evidence type="ECO:0000256" key="8">
    <source>
        <dbReference type="SAM" id="MobiDB-lite"/>
    </source>
</evidence>
<dbReference type="PROSITE" id="PS00107">
    <property type="entry name" value="PROTEIN_KINASE_ATP"/>
    <property type="match status" value="1"/>
</dbReference>
<dbReference type="GO" id="GO:0016301">
    <property type="term" value="F:kinase activity"/>
    <property type="evidence" value="ECO:0007669"/>
    <property type="project" value="UniProtKB-KW"/>
</dbReference>
<dbReference type="CDD" id="cd14014">
    <property type="entry name" value="STKc_PknB_like"/>
    <property type="match status" value="1"/>
</dbReference>
<protein>
    <recommendedName>
        <fullName evidence="1">non-specific serine/threonine protein kinase</fullName>
        <ecNumber evidence="1">2.7.11.1</ecNumber>
    </recommendedName>
</protein>
<dbReference type="PANTHER" id="PTHR43289">
    <property type="entry name" value="MITOGEN-ACTIVATED PROTEIN KINASE KINASE KINASE 20-RELATED"/>
    <property type="match status" value="1"/>
</dbReference>
<gene>
    <name evidence="10" type="ORF">NP777_13145</name>
</gene>
<evidence type="ECO:0000256" key="1">
    <source>
        <dbReference type="ARBA" id="ARBA00012513"/>
    </source>
</evidence>
<dbReference type="InterPro" id="IPR011009">
    <property type="entry name" value="Kinase-like_dom_sf"/>
</dbReference>
<keyword evidence="4 7" id="KW-0547">Nucleotide-binding</keyword>
<feature type="compositionally biased region" description="Low complexity" evidence="8">
    <location>
        <begin position="36"/>
        <end position="64"/>
    </location>
</feature>
<dbReference type="Gene3D" id="3.30.200.20">
    <property type="entry name" value="Phosphorylase Kinase, domain 1"/>
    <property type="match status" value="1"/>
</dbReference>
<sequence length="632" mass="67679">MTNDGGRANEPTSYTLPPPHAPAAPVPAPQPPPEAPEAAQEPQRPQRLQRLQQPGREAGAGAAGPSLGAYEPTRYADPRGGARPPAEQPPAGERPAEEAPAGQRPATQPHAGQRPAERPPAGDRPAAQDPSSGRLIGGRYQLVSRLGHGGMGTVWRAHDQIVDRDVAVKEPRVPDHLPERERQTVYQRMEREARAAARIDHPSVVTVHDVVVENGRPWIVMELVRGQSLGDRLMEGTLDPREAARIGLAVLGALAAAHEAGVLHRDVKPDNVLLGRSGRVVLTDFGIAQIEGEQRLTETGGFVGSPEFIAPERVLGQRPGPESDLWSLGVVLYAAVEGMSPFRRSHAPATLQAVLGSEPQVPARATGPLATLIMQLLRKDPAMRPAAPEVRQALEAAAREPQPVPTMLTTAGYPPGGGQSAGSRFVPPILHKNRKAQLGLGGLVLVVAAALVLTIVKPFSGEGLPPGWTVREERDVVGASLAVPGEYRRVQDDSDSDNPVVTYYDPSGVFSVSLRRATPDGENDPANLDAAADQIVAFYKDGGGATVEEARSEKAAAKQQGKEARDVITSYLPYGTSSNKNPIRYVKRDHLYVNKAKVAWDLRVSMPANGDAHEDGEELYDRIVRNLKIDKL</sequence>
<keyword evidence="3" id="KW-0808">Transferase</keyword>
<evidence type="ECO:0000256" key="2">
    <source>
        <dbReference type="ARBA" id="ARBA00022527"/>
    </source>
</evidence>
<feature type="domain" description="Protein kinase" evidence="9">
    <location>
        <begin position="140"/>
        <end position="407"/>
    </location>
</feature>
<evidence type="ECO:0000313" key="10">
    <source>
        <dbReference type="EMBL" id="MCQ8189191.1"/>
    </source>
</evidence>
<dbReference type="RefSeq" id="WP_256650308.1">
    <property type="nucleotide sequence ID" value="NZ_JANIAA010000006.1"/>
</dbReference>